<comment type="cofactor">
    <cofactor evidence="2">
        <name>Mg(2+)</name>
        <dbReference type="ChEBI" id="CHEBI:18420"/>
    </cofactor>
</comment>
<dbReference type="InterPro" id="IPR032675">
    <property type="entry name" value="LRR_dom_sf"/>
</dbReference>
<dbReference type="PROSITE" id="PS51450">
    <property type="entry name" value="LRR"/>
    <property type="match status" value="1"/>
</dbReference>
<dbReference type="InterPro" id="IPR050410">
    <property type="entry name" value="CCR4/nocturin_mRNA_transcr"/>
</dbReference>
<evidence type="ECO:0000256" key="5">
    <source>
        <dbReference type="ARBA" id="ARBA00010774"/>
    </source>
</evidence>
<evidence type="ECO:0000259" key="18">
    <source>
        <dbReference type="Pfam" id="PF03372"/>
    </source>
</evidence>
<evidence type="ECO:0000256" key="15">
    <source>
        <dbReference type="ARBA" id="ARBA00023015"/>
    </source>
</evidence>
<keyword evidence="7" id="KW-0963">Cytoplasm</keyword>
<dbReference type="SUPFAM" id="SSF52058">
    <property type="entry name" value="L domain-like"/>
    <property type="match status" value="1"/>
</dbReference>
<keyword evidence="10" id="KW-0479">Metal-binding</keyword>
<dbReference type="Gene3D" id="3.60.10.10">
    <property type="entry name" value="Endonuclease/exonuclease/phosphatase"/>
    <property type="match status" value="1"/>
</dbReference>
<comment type="subcellular location">
    <subcellularLocation>
        <location evidence="4">Cytoplasm</location>
    </subcellularLocation>
    <subcellularLocation>
        <location evidence="3">Nucleus</location>
    </subcellularLocation>
</comment>
<name>A0AAE0QK80_9TELE</name>
<evidence type="ECO:0000256" key="1">
    <source>
        <dbReference type="ARBA" id="ARBA00001663"/>
    </source>
</evidence>
<dbReference type="Pfam" id="PF13855">
    <property type="entry name" value="LRR_8"/>
    <property type="match status" value="1"/>
</dbReference>
<evidence type="ECO:0000256" key="11">
    <source>
        <dbReference type="ARBA" id="ARBA00022737"/>
    </source>
</evidence>
<dbReference type="EC" id="3.1.13.4" evidence="6"/>
<comment type="similarity">
    <text evidence="5">Belongs to the CCR4/nocturin family.</text>
</comment>
<dbReference type="InterPro" id="IPR001611">
    <property type="entry name" value="Leu-rich_rpt"/>
</dbReference>
<keyword evidence="17" id="KW-0539">Nucleus</keyword>
<comment type="catalytic activity">
    <reaction evidence="1">
        <text>Exonucleolytic cleavage of poly(A) to 5'-AMP.</text>
        <dbReference type="EC" id="3.1.13.4"/>
    </reaction>
</comment>
<dbReference type="Pfam" id="PF03372">
    <property type="entry name" value="Exo_endo_phos"/>
    <property type="match status" value="1"/>
</dbReference>
<dbReference type="GO" id="GO:0005737">
    <property type="term" value="C:cytoplasm"/>
    <property type="evidence" value="ECO:0007669"/>
    <property type="project" value="UniProtKB-SubCell"/>
</dbReference>
<evidence type="ECO:0000256" key="3">
    <source>
        <dbReference type="ARBA" id="ARBA00004123"/>
    </source>
</evidence>
<evidence type="ECO:0000256" key="16">
    <source>
        <dbReference type="ARBA" id="ARBA00023163"/>
    </source>
</evidence>
<evidence type="ECO:0000256" key="7">
    <source>
        <dbReference type="ARBA" id="ARBA00022490"/>
    </source>
</evidence>
<dbReference type="SMART" id="SM00369">
    <property type="entry name" value="LRR_TYP"/>
    <property type="match status" value="3"/>
</dbReference>
<keyword evidence="15" id="KW-0805">Transcription regulation</keyword>
<evidence type="ECO:0000256" key="10">
    <source>
        <dbReference type="ARBA" id="ARBA00022723"/>
    </source>
</evidence>
<sequence>MSAFQGLPRIVDDGTASLVFVLACALCPLMPSHSDPGKLSAMRNSGYKVEQKQRKRAVGFVNWYALTGKVRSLSTALWSLTHLTALHISDNSLSRIPPDIAKLHNLVYLDLSSNKIRSLPAELGNMVSLRELLLNNNQLRVLPFELGKLFQLQTLGLKGNPLAQDIMNLYLEPDGTRRLLNYLLDNLAGTKREHCCLFGNKLHMIAGTGKFSSSTLFSVMCYNVLCDKYATRQLYGYCPSWALNWEYRKKSIMQEILSCSADIISLQEVETEQYYNFFLVELKEHGYEGFFSPKSRARTMSESDRKHVDGCAVFYKTDKFSIVQKHTVEFNQLAMANSEGSEVMLNRVMTKDNIGVAVLLELRKEIIEQSGKHLPSMEKQLLLIANAHMHWDPEYSDVKLVQTMMFLSEVKNIVDKATRSLKLSSVSGETNAIPLVLCADLNSLPDSGVVEYLSTGGVDSTHKDFKELRYIDCLTNFNCNGKNGTSSSRITHGFKLKSAYENGLMPYTNYTFDFKGVIDYIFYSQPLLNVLGVLGPLDPHWLHENNVTGCPHPHIPSDHFSLFAQLELLLPFSSLVNGLHVPGCR</sequence>
<keyword evidence="14" id="KW-0460">Magnesium</keyword>
<dbReference type="InterPro" id="IPR003591">
    <property type="entry name" value="Leu-rich_rpt_typical-subtyp"/>
</dbReference>
<keyword evidence="20" id="KW-1185">Reference proteome</keyword>
<dbReference type="GO" id="GO:0046872">
    <property type="term" value="F:metal ion binding"/>
    <property type="evidence" value="ECO:0007669"/>
    <property type="project" value="UniProtKB-KW"/>
</dbReference>
<dbReference type="AlphaFoldDB" id="A0AAE0QK80"/>
<evidence type="ECO:0000256" key="4">
    <source>
        <dbReference type="ARBA" id="ARBA00004496"/>
    </source>
</evidence>
<evidence type="ECO:0000313" key="20">
    <source>
        <dbReference type="Proteomes" id="UP001274896"/>
    </source>
</evidence>
<dbReference type="Gene3D" id="3.80.10.10">
    <property type="entry name" value="Ribonuclease Inhibitor"/>
    <property type="match status" value="1"/>
</dbReference>
<comment type="caution">
    <text evidence="19">The sequence shown here is derived from an EMBL/GenBank/DDBJ whole genome shotgun (WGS) entry which is preliminary data.</text>
</comment>
<evidence type="ECO:0000256" key="17">
    <source>
        <dbReference type="ARBA" id="ARBA00023242"/>
    </source>
</evidence>
<evidence type="ECO:0000256" key="2">
    <source>
        <dbReference type="ARBA" id="ARBA00001946"/>
    </source>
</evidence>
<evidence type="ECO:0000256" key="8">
    <source>
        <dbReference type="ARBA" id="ARBA00022614"/>
    </source>
</evidence>
<evidence type="ECO:0000313" key="19">
    <source>
        <dbReference type="EMBL" id="KAK3523570.1"/>
    </source>
</evidence>
<evidence type="ECO:0000256" key="13">
    <source>
        <dbReference type="ARBA" id="ARBA00022839"/>
    </source>
</evidence>
<protein>
    <recommendedName>
        <fullName evidence="6">poly(A)-specific ribonuclease</fullName>
        <ecNumber evidence="6">3.1.13.4</ecNumber>
    </recommendedName>
</protein>
<keyword evidence="8" id="KW-0433">Leucine-rich repeat</keyword>
<evidence type="ECO:0000256" key="9">
    <source>
        <dbReference type="ARBA" id="ARBA00022722"/>
    </source>
</evidence>
<evidence type="ECO:0000256" key="6">
    <source>
        <dbReference type="ARBA" id="ARBA00012161"/>
    </source>
</evidence>
<dbReference type="InterPro" id="IPR005135">
    <property type="entry name" value="Endo/exonuclease/phosphatase"/>
</dbReference>
<keyword evidence="9" id="KW-0540">Nuclease</keyword>
<reference evidence="19" key="1">
    <citation type="submission" date="2023-06" db="EMBL/GenBank/DDBJ databases">
        <title>Male Hemibagrus guttatus genome.</title>
        <authorList>
            <person name="Bian C."/>
        </authorList>
    </citation>
    <scope>NUCLEOTIDE SEQUENCE</scope>
    <source>
        <strain evidence="19">Male_cb2023</strain>
        <tissue evidence="19">Muscle</tissue>
    </source>
</reference>
<keyword evidence="11" id="KW-0677">Repeat</keyword>
<dbReference type="FunFam" id="3.60.10.10:FF:000002">
    <property type="entry name" value="CCR4-NOT transcription complex subunit 6 like"/>
    <property type="match status" value="1"/>
</dbReference>
<dbReference type="PANTHER" id="PTHR12121">
    <property type="entry name" value="CARBON CATABOLITE REPRESSOR PROTEIN 4"/>
    <property type="match status" value="1"/>
</dbReference>
<gene>
    <name evidence="19" type="ORF">QTP70_002480</name>
</gene>
<proteinExistence type="inferred from homology"/>
<dbReference type="InterPro" id="IPR036691">
    <property type="entry name" value="Endo/exonu/phosph_ase_sf"/>
</dbReference>
<keyword evidence="13" id="KW-0269">Exonuclease</keyword>
<dbReference type="GO" id="GO:0004535">
    <property type="term" value="F:poly(A)-specific ribonuclease activity"/>
    <property type="evidence" value="ECO:0007669"/>
    <property type="project" value="UniProtKB-EC"/>
</dbReference>
<feature type="domain" description="Endonuclease/exonuclease/phosphatase" evidence="18">
    <location>
        <begin position="221"/>
        <end position="559"/>
    </location>
</feature>
<dbReference type="SUPFAM" id="SSF56219">
    <property type="entry name" value="DNase I-like"/>
    <property type="match status" value="1"/>
</dbReference>
<dbReference type="PANTHER" id="PTHR12121:SF33">
    <property type="entry name" value="CCR4-NOT TRANSCRIPTION COMPLEX SUBUNIT 6"/>
    <property type="match status" value="1"/>
</dbReference>
<dbReference type="Proteomes" id="UP001274896">
    <property type="component" value="Unassembled WGS sequence"/>
</dbReference>
<evidence type="ECO:0000256" key="14">
    <source>
        <dbReference type="ARBA" id="ARBA00022842"/>
    </source>
</evidence>
<accession>A0AAE0QK80</accession>
<organism evidence="19 20">
    <name type="scientific">Hemibagrus guttatus</name>
    <dbReference type="NCBI Taxonomy" id="175788"/>
    <lineage>
        <taxon>Eukaryota</taxon>
        <taxon>Metazoa</taxon>
        <taxon>Chordata</taxon>
        <taxon>Craniata</taxon>
        <taxon>Vertebrata</taxon>
        <taxon>Euteleostomi</taxon>
        <taxon>Actinopterygii</taxon>
        <taxon>Neopterygii</taxon>
        <taxon>Teleostei</taxon>
        <taxon>Ostariophysi</taxon>
        <taxon>Siluriformes</taxon>
        <taxon>Bagridae</taxon>
        <taxon>Hemibagrus</taxon>
    </lineage>
</organism>
<dbReference type="EMBL" id="JAUCMX010000014">
    <property type="protein sequence ID" value="KAK3523570.1"/>
    <property type="molecule type" value="Genomic_DNA"/>
</dbReference>
<evidence type="ECO:0000256" key="12">
    <source>
        <dbReference type="ARBA" id="ARBA00022801"/>
    </source>
</evidence>
<keyword evidence="16" id="KW-0804">Transcription</keyword>
<keyword evidence="12" id="KW-0378">Hydrolase</keyword>
<dbReference type="GO" id="GO:0005634">
    <property type="term" value="C:nucleus"/>
    <property type="evidence" value="ECO:0007669"/>
    <property type="project" value="UniProtKB-SubCell"/>
</dbReference>